<name>A0AAV1IGK4_9CHLO</name>
<evidence type="ECO:0000313" key="2">
    <source>
        <dbReference type="Proteomes" id="UP001314263"/>
    </source>
</evidence>
<protein>
    <submittedName>
        <fullName evidence="1">Uncharacterized protein</fullName>
    </submittedName>
</protein>
<keyword evidence="2" id="KW-1185">Reference proteome</keyword>
<accession>A0AAV1IGK4</accession>
<dbReference type="Proteomes" id="UP001314263">
    <property type="component" value="Unassembled WGS sequence"/>
</dbReference>
<comment type="caution">
    <text evidence="1">The sequence shown here is derived from an EMBL/GenBank/DDBJ whole genome shotgun (WGS) entry which is preliminary data.</text>
</comment>
<gene>
    <name evidence="1" type="ORF">CVIRNUC_008258</name>
</gene>
<dbReference type="EMBL" id="CAUYUE010000011">
    <property type="protein sequence ID" value="CAK0785053.1"/>
    <property type="molecule type" value="Genomic_DNA"/>
</dbReference>
<reference evidence="1 2" key="1">
    <citation type="submission" date="2023-10" db="EMBL/GenBank/DDBJ databases">
        <authorList>
            <person name="Maclean D."/>
            <person name="Macfadyen A."/>
        </authorList>
    </citation>
    <scope>NUCLEOTIDE SEQUENCE [LARGE SCALE GENOMIC DNA]</scope>
</reference>
<dbReference type="AlphaFoldDB" id="A0AAV1IGK4"/>
<sequence>MQATTLLSSPCAPRPCPALFGRKAAQAHSARPRCGRRTISSIRAEASSEQVKDGVRCYMTKEGALVCEKLEPGNYRLEAAAPTQHGESDAIACDPTRPEDCLTYCYVMEDGSMVCEGLPAGNYAIKQAGPEDVERMVQHALALKAGKTYKDVSETLAEDVKAEEPKGLIGKITGLFRST</sequence>
<evidence type="ECO:0000313" key="1">
    <source>
        <dbReference type="EMBL" id="CAK0785053.1"/>
    </source>
</evidence>
<proteinExistence type="predicted"/>
<organism evidence="1 2">
    <name type="scientific">Coccomyxa viridis</name>
    <dbReference type="NCBI Taxonomy" id="1274662"/>
    <lineage>
        <taxon>Eukaryota</taxon>
        <taxon>Viridiplantae</taxon>
        <taxon>Chlorophyta</taxon>
        <taxon>core chlorophytes</taxon>
        <taxon>Trebouxiophyceae</taxon>
        <taxon>Trebouxiophyceae incertae sedis</taxon>
        <taxon>Coccomyxaceae</taxon>
        <taxon>Coccomyxa</taxon>
    </lineage>
</organism>